<dbReference type="PANTHER" id="PTHR14136:SF17">
    <property type="entry name" value="BTB_POZ DOMAIN-CONTAINING PROTEIN KCTD9"/>
    <property type="match status" value="1"/>
</dbReference>
<keyword evidence="5" id="KW-1185">Reference proteome</keyword>
<gene>
    <name evidence="3" type="ORF">F1720_18015</name>
    <name evidence="4" type="ORF">SAMN04490181_0756</name>
</gene>
<evidence type="ECO:0000259" key="2">
    <source>
        <dbReference type="Pfam" id="PF07885"/>
    </source>
</evidence>
<keyword evidence="1" id="KW-1133">Transmembrane helix</keyword>
<dbReference type="AlphaFoldDB" id="A0A5B2UNY7"/>
<dbReference type="SUPFAM" id="SSF141571">
    <property type="entry name" value="Pentapeptide repeat-like"/>
    <property type="match status" value="1"/>
</dbReference>
<dbReference type="OrthoDB" id="9813518at2"/>
<reference evidence="4 5" key="1">
    <citation type="submission" date="2016-10" db="EMBL/GenBank/DDBJ databases">
        <authorList>
            <person name="Varghese N."/>
            <person name="Submissions S."/>
        </authorList>
    </citation>
    <scope>NUCLEOTIDE SEQUENCE [LARGE SCALE GENOMIC DNA]</scope>
    <source>
        <strain evidence="4 5">BS2771</strain>
    </source>
</reference>
<feature type="transmembrane region" description="Helical" evidence="1">
    <location>
        <begin position="285"/>
        <end position="306"/>
    </location>
</feature>
<dbReference type="Gene3D" id="1.10.287.70">
    <property type="match status" value="1"/>
</dbReference>
<feature type="transmembrane region" description="Helical" evidence="1">
    <location>
        <begin position="255"/>
        <end position="273"/>
    </location>
</feature>
<dbReference type="SUPFAM" id="SSF81324">
    <property type="entry name" value="Voltage-gated potassium channels"/>
    <property type="match status" value="1"/>
</dbReference>
<keyword evidence="1" id="KW-0812">Transmembrane</keyword>
<evidence type="ECO:0000313" key="3">
    <source>
        <dbReference type="EMBL" id="KAA2228514.1"/>
    </source>
</evidence>
<dbReference type="Proteomes" id="UP000325296">
    <property type="component" value="Unassembled WGS sequence"/>
</dbReference>
<dbReference type="InterPro" id="IPR051082">
    <property type="entry name" value="Pentapeptide-BTB/POZ_domain"/>
</dbReference>
<evidence type="ECO:0000313" key="4">
    <source>
        <dbReference type="EMBL" id="SDU86727.1"/>
    </source>
</evidence>
<name>A0A5B2UNY7_9PSED</name>
<proteinExistence type="predicted"/>
<dbReference type="EMBL" id="LT629800">
    <property type="protein sequence ID" value="SDU86727.1"/>
    <property type="molecule type" value="Genomic_DNA"/>
</dbReference>
<organism evidence="3 6">
    <name type="scientific">Pseudomonas brenneri</name>
    <dbReference type="NCBI Taxonomy" id="129817"/>
    <lineage>
        <taxon>Bacteria</taxon>
        <taxon>Pseudomonadati</taxon>
        <taxon>Pseudomonadota</taxon>
        <taxon>Gammaproteobacteria</taxon>
        <taxon>Pseudomonadales</taxon>
        <taxon>Pseudomonadaceae</taxon>
        <taxon>Pseudomonas</taxon>
    </lineage>
</organism>
<reference evidence="3 6" key="2">
    <citation type="submission" date="2019-09" db="EMBL/GenBank/DDBJ databases">
        <title>Draft genome sequence of Pseudomonas brenneri CCUG 51514(T).</title>
        <authorList>
            <person name="Tunovic T."/>
            <person name="Pineiro-Iglesias B."/>
            <person name="Unosson C."/>
            <person name="Inganas E."/>
            <person name="Ohlen M."/>
            <person name="Cardew S."/>
            <person name="Jensie-Markopoulos S."/>
            <person name="Salva-Serra F."/>
            <person name="Jaen-Luchoro D."/>
            <person name="Svensson-Stadler L."/>
            <person name="Chun J."/>
            <person name="Moore E."/>
        </authorList>
    </citation>
    <scope>NUCLEOTIDE SEQUENCE [LARGE SCALE GENOMIC DNA]</scope>
    <source>
        <strain evidence="3 6">CCUG 51514</strain>
    </source>
</reference>
<accession>A0A5B2UNY7</accession>
<dbReference type="Proteomes" id="UP000199620">
    <property type="component" value="Chromosome I"/>
</dbReference>
<feature type="transmembrane region" description="Helical" evidence="1">
    <location>
        <begin position="318"/>
        <end position="341"/>
    </location>
</feature>
<keyword evidence="1" id="KW-0472">Membrane</keyword>
<dbReference type="Pfam" id="PF00805">
    <property type="entry name" value="Pentapeptide"/>
    <property type="match status" value="2"/>
</dbReference>
<dbReference type="RefSeq" id="WP_090290741.1">
    <property type="nucleotide sequence ID" value="NZ_BMNU01000006.1"/>
</dbReference>
<dbReference type="Pfam" id="PF07885">
    <property type="entry name" value="Ion_trans_2"/>
    <property type="match status" value="1"/>
</dbReference>
<sequence length="380" mass="42092">MNKTFNPEQYKLIIECSKKEDFSEWNDYASKTKETIDLRESNLEGIKIIGATFINADGKGATFCDANLKGATLEGVNMSDCIFLNAEMTGINATGSIFKGSIFDRAQLANTSFEICNFDEASFQGSRLILANFSNSRFQDCSFYAADLSDAQFQGGGRNPLLEGELRFNLCGTNFSNAKFTTGTYFHLANVSNKTDFRTVSFESACYSAGLRQTLQYCNRRHNWAAWYEKNGKIKSLLVKLFWMASDYGRSPRQVLMSFLIVCLFYALIYWLIPASTSGDAGNDLTLVQSLYFSVVTMTTLGYGDIAANKSNWLSQALVITHVLFGYVILGALLTVLSNLFTSDGPSEGLIKHPKRAEVQFAFHASNADKTPAVDETTSV</sequence>
<evidence type="ECO:0000313" key="6">
    <source>
        <dbReference type="Proteomes" id="UP000325296"/>
    </source>
</evidence>
<dbReference type="EMBL" id="VUOL01000010">
    <property type="protein sequence ID" value="KAA2228514.1"/>
    <property type="molecule type" value="Genomic_DNA"/>
</dbReference>
<dbReference type="InterPro" id="IPR001646">
    <property type="entry name" value="5peptide_repeat"/>
</dbReference>
<dbReference type="PANTHER" id="PTHR14136">
    <property type="entry name" value="BTB_POZ DOMAIN-CONTAINING PROTEIN KCTD9"/>
    <property type="match status" value="1"/>
</dbReference>
<dbReference type="InterPro" id="IPR013099">
    <property type="entry name" value="K_chnl_dom"/>
</dbReference>
<evidence type="ECO:0000313" key="5">
    <source>
        <dbReference type="Proteomes" id="UP000199620"/>
    </source>
</evidence>
<feature type="domain" description="Potassium channel" evidence="2">
    <location>
        <begin position="260"/>
        <end position="342"/>
    </location>
</feature>
<protein>
    <submittedName>
        <fullName evidence="4">Pentapeptide repeat-containing protein</fullName>
    </submittedName>
</protein>
<dbReference type="Gene3D" id="2.160.20.80">
    <property type="entry name" value="E3 ubiquitin-protein ligase SopA"/>
    <property type="match status" value="1"/>
</dbReference>
<evidence type="ECO:0000256" key="1">
    <source>
        <dbReference type="SAM" id="Phobius"/>
    </source>
</evidence>